<evidence type="ECO:0000259" key="20">
    <source>
        <dbReference type="PROSITE" id="PS50888"/>
    </source>
</evidence>
<evidence type="ECO:0000256" key="19">
    <source>
        <dbReference type="SAM" id="MobiDB-lite"/>
    </source>
</evidence>
<evidence type="ECO:0000256" key="11">
    <source>
        <dbReference type="ARBA" id="ARBA00023010"/>
    </source>
</evidence>
<dbReference type="GO" id="GO:0033281">
    <property type="term" value="C:TAT protein transport complex"/>
    <property type="evidence" value="ECO:0007669"/>
    <property type="project" value="UniProtKB-ARBA"/>
</dbReference>
<dbReference type="SMART" id="SM00353">
    <property type="entry name" value="HLH"/>
    <property type="match status" value="1"/>
</dbReference>
<dbReference type="Pfam" id="PF02416">
    <property type="entry name" value="TatA_B_E"/>
    <property type="match status" value="1"/>
</dbReference>
<keyword evidence="4" id="KW-0813">Transport</keyword>
<evidence type="ECO:0000256" key="16">
    <source>
        <dbReference type="ARBA" id="ARBA00023163"/>
    </source>
</evidence>
<organism evidence="21 22">
    <name type="scientific">Trapa natans</name>
    <name type="common">Water chestnut</name>
    <dbReference type="NCBI Taxonomy" id="22666"/>
    <lineage>
        <taxon>Eukaryota</taxon>
        <taxon>Viridiplantae</taxon>
        <taxon>Streptophyta</taxon>
        <taxon>Embryophyta</taxon>
        <taxon>Tracheophyta</taxon>
        <taxon>Spermatophyta</taxon>
        <taxon>Magnoliopsida</taxon>
        <taxon>eudicotyledons</taxon>
        <taxon>Gunneridae</taxon>
        <taxon>Pentapetalae</taxon>
        <taxon>rosids</taxon>
        <taxon>malvids</taxon>
        <taxon>Myrtales</taxon>
        <taxon>Lythraceae</taxon>
        <taxon>Trapa</taxon>
    </lineage>
</organism>
<keyword evidence="8" id="KW-0653">Protein transport</keyword>
<dbReference type="PANTHER" id="PTHR16223:SF198">
    <property type="entry name" value="DEHYDROGENASE, PUTATIVE, EXPRESSED-RELATED"/>
    <property type="match status" value="1"/>
</dbReference>
<proteinExistence type="inferred from homology"/>
<comment type="caution">
    <text evidence="21">The sequence shown here is derived from an EMBL/GenBank/DDBJ whole genome shotgun (WGS) entry which is preliminary data.</text>
</comment>
<dbReference type="InterPro" id="IPR011598">
    <property type="entry name" value="bHLH_dom"/>
</dbReference>
<evidence type="ECO:0000256" key="6">
    <source>
        <dbReference type="ARBA" id="ARBA00022640"/>
    </source>
</evidence>
<evidence type="ECO:0000256" key="18">
    <source>
        <dbReference type="ARBA" id="ARBA00025340"/>
    </source>
</evidence>
<dbReference type="NCBIfam" id="NF011429">
    <property type="entry name" value="PRK14857.1"/>
    <property type="match status" value="1"/>
</dbReference>
<evidence type="ECO:0000256" key="15">
    <source>
        <dbReference type="ARBA" id="ARBA00023136"/>
    </source>
</evidence>
<accession>A0AAN7QXG9</accession>
<evidence type="ECO:0000256" key="17">
    <source>
        <dbReference type="ARBA" id="ARBA00023242"/>
    </source>
</evidence>
<keyword evidence="5" id="KW-0150">Chloroplast</keyword>
<dbReference type="InterPro" id="IPR036638">
    <property type="entry name" value="HLH_DNA-bd_sf"/>
</dbReference>
<sequence>MEISSSLTLSLPSSLPPLPSLPFSASGSAFFVNSSSLSLSNKVKTAAYCKAGKGSLVIGISRSGATKERRGLTCNALFGLGVPELVVIAGVAALVFGPKKLPEVGKSIGKTVKSFQQAAKEFESELKKDPDYTSEIPTTAPKAVSEEKKEDTISIRMAGSGHEGLGDEFFEHIMAPPAGGYAGSTDYRGGGGEGPGDIGRMHMVLQLGSSGGGSGERGSGGMGMLPLGLNLEQSSGGLLAARDDGGGGVRRLMDELANNHHSPSSNSLVNMRGELMHNMTGLFPAFGQLQPPPQPLRPQPPVRTLHQPFQTQHAGGSISPAPNPPAVRPRVRARRGQATDPHSIAERLRRERIAERMKALQELVPSCNKTDRAAMLDEIVDYVKFLRLQVKVLSMSRLGGAGAVAKLVADIPLSSVEGESIEGVNNTQPAWEKLSTDGTEQQVAKLMEEDVGAAMQFLQSKALCIMPISLASAIFSMNQPDSQLLKPESNTPT</sequence>
<evidence type="ECO:0000256" key="3">
    <source>
        <dbReference type="ARBA" id="ARBA00011738"/>
    </source>
</evidence>
<dbReference type="GO" id="GO:0000978">
    <property type="term" value="F:RNA polymerase II cis-regulatory region sequence-specific DNA binding"/>
    <property type="evidence" value="ECO:0007669"/>
    <property type="project" value="TreeGrafter"/>
</dbReference>
<dbReference type="HAMAP" id="MF_00236">
    <property type="entry name" value="TatA_E"/>
    <property type="match status" value="1"/>
</dbReference>
<dbReference type="AlphaFoldDB" id="A0AAN7QXG9"/>
<evidence type="ECO:0000256" key="9">
    <source>
        <dbReference type="ARBA" id="ARBA00022946"/>
    </source>
</evidence>
<dbReference type="GO" id="GO:0043953">
    <property type="term" value="P:protein transport by the Tat complex"/>
    <property type="evidence" value="ECO:0007669"/>
    <property type="project" value="InterPro"/>
</dbReference>
<dbReference type="GO" id="GO:0005634">
    <property type="term" value="C:nucleus"/>
    <property type="evidence" value="ECO:0007669"/>
    <property type="project" value="UniProtKB-SubCell"/>
</dbReference>
<dbReference type="Pfam" id="PF00010">
    <property type="entry name" value="HLH"/>
    <property type="match status" value="1"/>
</dbReference>
<dbReference type="InterPro" id="IPR006312">
    <property type="entry name" value="TatA/E"/>
</dbReference>
<keyword evidence="9" id="KW-0809">Transit peptide</keyword>
<keyword evidence="22" id="KW-1185">Reference proteome</keyword>
<dbReference type="FunFam" id="4.10.280.10:FF:000044">
    <property type="entry name" value="Basic helix-loop-helix transcription factor"/>
    <property type="match status" value="1"/>
</dbReference>
<keyword evidence="6" id="KW-0934">Plastid</keyword>
<dbReference type="NCBIfam" id="TIGR01411">
    <property type="entry name" value="tatAE"/>
    <property type="match status" value="1"/>
</dbReference>
<dbReference type="Proteomes" id="UP001346149">
    <property type="component" value="Unassembled WGS sequence"/>
</dbReference>
<keyword evidence="15" id="KW-0472">Membrane</keyword>
<dbReference type="PANTHER" id="PTHR16223">
    <property type="entry name" value="TRANSCRIPTION FACTOR BHLH83-RELATED"/>
    <property type="match status" value="1"/>
</dbReference>
<keyword evidence="13" id="KW-0793">Thylakoid</keyword>
<name>A0AAN7QXG9_TRANT</name>
<dbReference type="SUPFAM" id="SSF47459">
    <property type="entry name" value="HLH, helix-loop-helix DNA-binding domain"/>
    <property type="match status" value="1"/>
</dbReference>
<dbReference type="GO" id="GO:0006886">
    <property type="term" value="P:intracellular protein transport"/>
    <property type="evidence" value="ECO:0007669"/>
    <property type="project" value="UniProtKB-ARBA"/>
</dbReference>
<keyword evidence="12" id="KW-0805">Transcription regulation</keyword>
<keyword evidence="11" id="KW-0811">Translocation</keyword>
<comment type="function">
    <text evidence="18">Part of the twin-arginine translocation (Tat) system that transports large folded proteins containing a characteristic twin-arginine motif in their signal peptide across the thylakoid membrane. Involved in delta pH-dependent protein transport required for chloroplast development, especially thylakoid membrane formation. TATC and TATB mediate precursor recognition, whereas TATA facilitates translocation.</text>
</comment>
<dbReference type="GO" id="GO:0046983">
    <property type="term" value="F:protein dimerization activity"/>
    <property type="evidence" value="ECO:0007669"/>
    <property type="project" value="InterPro"/>
</dbReference>
<keyword evidence="17" id="KW-0539">Nucleus</keyword>
<evidence type="ECO:0000256" key="8">
    <source>
        <dbReference type="ARBA" id="ARBA00022927"/>
    </source>
</evidence>
<dbReference type="GO" id="GO:0009535">
    <property type="term" value="C:chloroplast thylakoid membrane"/>
    <property type="evidence" value="ECO:0007669"/>
    <property type="project" value="UniProtKB-SubCell"/>
</dbReference>
<dbReference type="InterPro" id="IPR003369">
    <property type="entry name" value="TatA/B/E"/>
</dbReference>
<evidence type="ECO:0000256" key="14">
    <source>
        <dbReference type="ARBA" id="ARBA00023125"/>
    </source>
</evidence>
<keyword evidence="16" id="KW-0804">Transcription</keyword>
<feature type="region of interest" description="Disordered" evidence="19">
    <location>
        <begin position="126"/>
        <end position="151"/>
    </location>
</feature>
<dbReference type="Gene3D" id="1.20.5.3310">
    <property type="match status" value="1"/>
</dbReference>
<evidence type="ECO:0000256" key="12">
    <source>
        <dbReference type="ARBA" id="ARBA00023015"/>
    </source>
</evidence>
<dbReference type="InterPro" id="IPR045843">
    <property type="entry name" value="IND-like"/>
</dbReference>
<evidence type="ECO:0000256" key="1">
    <source>
        <dbReference type="ARBA" id="ARBA00004123"/>
    </source>
</evidence>
<protein>
    <recommendedName>
        <fullName evidence="20">BHLH domain-containing protein</fullName>
    </recommendedName>
</protein>
<keyword evidence="7" id="KW-0812">Transmembrane</keyword>
<evidence type="ECO:0000256" key="13">
    <source>
        <dbReference type="ARBA" id="ARBA00023078"/>
    </source>
</evidence>
<evidence type="ECO:0000256" key="5">
    <source>
        <dbReference type="ARBA" id="ARBA00022528"/>
    </source>
</evidence>
<evidence type="ECO:0000256" key="4">
    <source>
        <dbReference type="ARBA" id="ARBA00022448"/>
    </source>
</evidence>
<evidence type="ECO:0000256" key="10">
    <source>
        <dbReference type="ARBA" id="ARBA00022989"/>
    </source>
</evidence>
<dbReference type="PROSITE" id="PS50888">
    <property type="entry name" value="BHLH"/>
    <property type="match status" value="1"/>
</dbReference>
<comment type="subunit">
    <text evidence="3">Homodimer.</text>
</comment>
<feature type="domain" description="BHLH" evidence="20">
    <location>
        <begin position="337"/>
        <end position="386"/>
    </location>
</feature>
<comment type="subcellular location">
    <subcellularLocation>
        <location evidence="1">Nucleus</location>
    </subcellularLocation>
    <subcellularLocation>
        <location evidence="2">Plastid</location>
        <location evidence="2">Chloroplast thylakoid membrane</location>
        <topology evidence="2">Single-pass membrane protein</topology>
    </subcellularLocation>
</comment>
<keyword evidence="10" id="KW-1133">Transmembrane helix</keyword>
<evidence type="ECO:0000313" key="21">
    <source>
        <dbReference type="EMBL" id="KAK4782642.1"/>
    </source>
</evidence>
<dbReference type="GO" id="GO:0000981">
    <property type="term" value="F:DNA-binding transcription factor activity, RNA polymerase II-specific"/>
    <property type="evidence" value="ECO:0007669"/>
    <property type="project" value="TreeGrafter"/>
</dbReference>
<gene>
    <name evidence="21" type="ORF">SAY86_007016</name>
</gene>
<keyword evidence="14" id="KW-0238">DNA-binding</keyword>
<evidence type="ECO:0000313" key="22">
    <source>
        <dbReference type="Proteomes" id="UP001346149"/>
    </source>
</evidence>
<evidence type="ECO:0000256" key="2">
    <source>
        <dbReference type="ARBA" id="ARBA00004581"/>
    </source>
</evidence>
<dbReference type="Gene3D" id="4.10.280.10">
    <property type="entry name" value="Helix-loop-helix DNA-binding domain"/>
    <property type="match status" value="1"/>
</dbReference>
<dbReference type="EMBL" id="JAXQNO010000015">
    <property type="protein sequence ID" value="KAK4782642.1"/>
    <property type="molecule type" value="Genomic_DNA"/>
</dbReference>
<feature type="region of interest" description="Disordered" evidence="19">
    <location>
        <begin position="311"/>
        <end position="341"/>
    </location>
</feature>
<dbReference type="FunFam" id="1.20.5.3310:FF:000003">
    <property type="entry name" value="Sec-independent protein translocase protein TATB, chloroplastic"/>
    <property type="match status" value="1"/>
</dbReference>
<evidence type="ECO:0000256" key="7">
    <source>
        <dbReference type="ARBA" id="ARBA00022692"/>
    </source>
</evidence>
<reference evidence="21 22" key="1">
    <citation type="journal article" date="2023" name="Hortic Res">
        <title>Pangenome of water caltrop reveals structural variations and asymmetric subgenome divergence after allopolyploidization.</title>
        <authorList>
            <person name="Zhang X."/>
            <person name="Chen Y."/>
            <person name="Wang L."/>
            <person name="Yuan Y."/>
            <person name="Fang M."/>
            <person name="Shi L."/>
            <person name="Lu R."/>
            <person name="Comes H.P."/>
            <person name="Ma Y."/>
            <person name="Chen Y."/>
            <person name="Huang G."/>
            <person name="Zhou Y."/>
            <person name="Zheng Z."/>
            <person name="Qiu Y."/>
        </authorList>
    </citation>
    <scope>NUCLEOTIDE SEQUENCE [LARGE SCALE GENOMIC DNA]</scope>
    <source>
        <strain evidence="21">F231</strain>
    </source>
</reference>